<dbReference type="PANTHER" id="PTHR33221">
    <property type="entry name" value="WINGED HELIX-TURN-HELIX TRANSCRIPTIONAL REGULATOR, RRF2 FAMILY"/>
    <property type="match status" value="1"/>
</dbReference>
<reference evidence="2" key="2">
    <citation type="journal article" date="2021" name="PeerJ">
        <title>Extensive microbial diversity within the chicken gut microbiome revealed by metagenomics and culture.</title>
        <authorList>
            <person name="Gilroy R."/>
            <person name="Ravi A."/>
            <person name="Getino M."/>
            <person name="Pursley I."/>
            <person name="Horton D.L."/>
            <person name="Alikhan N.F."/>
            <person name="Baker D."/>
            <person name="Gharbi K."/>
            <person name="Hall N."/>
            <person name="Watson M."/>
            <person name="Adriaenssens E.M."/>
            <person name="Foster-Nyarko E."/>
            <person name="Jarju S."/>
            <person name="Secka A."/>
            <person name="Antonio M."/>
            <person name="Oren A."/>
            <person name="Chaudhuri R.R."/>
            <person name="La Ragione R."/>
            <person name="Hildebrand F."/>
            <person name="Pallen M.J."/>
        </authorList>
    </citation>
    <scope>NUCLEOTIDE SEQUENCE</scope>
    <source>
        <strain evidence="2">CHK181-108</strain>
    </source>
</reference>
<organism evidence="2 3">
    <name type="scientific">Candidatus Ornithomonoglobus intestinigallinarum</name>
    <dbReference type="NCBI Taxonomy" id="2840894"/>
    <lineage>
        <taxon>Bacteria</taxon>
        <taxon>Bacillati</taxon>
        <taxon>Bacillota</taxon>
        <taxon>Clostridia</taxon>
        <taxon>Candidatus Ornithomonoglobus</taxon>
    </lineage>
</organism>
<comment type="caution">
    <text evidence="2">The sequence shown here is derived from an EMBL/GenBank/DDBJ whole genome shotgun (WGS) entry which is preliminary data.</text>
</comment>
<dbReference type="GO" id="GO:0003677">
    <property type="term" value="F:DNA binding"/>
    <property type="evidence" value="ECO:0007669"/>
    <property type="project" value="UniProtKB-KW"/>
</dbReference>
<evidence type="ECO:0000313" key="2">
    <source>
        <dbReference type="EMBL" id="HIT84278.1"/>
    </source>
</evidence>
<dbReference type="GO" id="GO:0003700">
    <property type="term" value="F:DNA-binding transcription factor activity"/>
    <property type="evidence" value="ECO:0007669"/>
    <property type="project" value="TreeGrafter"/>
</dbReference>
<gene>
    <name evidence="2" type="ORF">IAA60_00060</name>
</gene>
<name>A0A9D1H120_9FIRM</name>
<dbReference type="AlphaFoldDB" id="A0A9D1H120"/>
<dbReference type="EMBL" id="DVLU01000001">
    <property type="protein sequence ID" value="HIT84278.1"/>
    <property type="molecule type" value="Genomic_DNA"/>
</dbReference>
<dbReference type="Pfam" id="PF02082">
    <property type="entry name" value="Rrf2"/>
    <property type="match status" value="1"/>
</dbReference>
<protein>
    <submittedName>
        <fullName evidence="2">Rrf2 family transcriptional regulator</fullName>
    </submittedName>
</protein>
<proteinExistence type="predicted"/>
<dbReference type="NCBIfam" id="TIGR00738">
    <property type="entry name" value="rrf2_super"/>
    <property type="match status" value="1"/>
</dbReference>
<sequence>MKISTKGRYAVRLMLDIARHGENCSVSMKDVAERQDISFKYLEQIVNLLIKAGFVQSRRGSHGGYRLTRAPEEYTIADILRVTEGALAPVACLAGETNQCPRVDECPTLKVWEGLYDTVNTYLEGVTIADIMKQEVEAGGSVCCV</sequence>
<reference evidence="2" key="1">
    <citation type="submission" date="2020-10" db="EMBL/GenBank/DDBJ databases">
        <authorList>
            <person name="Gilroy R."/>
        </authorList>
    </citation>
    <scope>NUCLEOTIDE SEQUENCE</scope>
    <source>
        <strain evidence="2">CHK181-108</strain>
    </source>
</reference>
<dbReference type="PROSITE" id="PS51197">
    <property type="entry name" value="HTH_RRF2_2"/>
    <property type="match status" value="1"/>
</dbReference>
<dbReference type="GO" id="GO:0005829">
    <property type="term" value="C:cytosol"/>
    <property type="evidence" value="ECO:0007669"/>
    <property type="project" value="TreeGrafter"/>
</dbReference>
<evidence type="ECO:0000256" key="1">
    <source>
        <dbReference type="ARBA" id="ARBA00023125"/>
    </source>
</evidence>
<dbReference type="Gene3D" id="1.10.10.10">
    <property type="entry name" value="Winged helix-like DNA-binding domain superfamily/Winged helix DNA-binding domain"/>
    <property type="match status" value="1"/>
</dbReference>
<accession>A0A9D1H120</accession>
<dbReference type="InterPro" id="IPR036390">
    <property type="entry name" value="WH_DNA-bd_sf"/>
</dbReference>
<dbReference type="Proteomes" id="UP000824165">
    <property type="component" value="Unassembled WGS sequence"/>
</dbReference>
<dbReference type="InterPro" id="IPR000944">
    <property type="entry name" value="Tscrpt_reg_Rrf2"/>
</dbReference>
<dbReference type="InterPro" id="IPR036388">
    <property type="entry name" value="WH-like_DNA-bd_sf"/>
</dbReference>
<dbReference type="SUPFAM" id="SSF46785">
    <property type="entry name" value="Winged helix' DNA-binding domain"/>
    <property type="match status" value="1"/>
</dbReference>
<evidence type="ECO:0000313" key="3">
    <source>
        <dbReference type="Proteomes" id="UP000824165"/>
    </source>
</evidence>
<dbReference type="PANTHER" id="PTHR33221:SF5">
    <property type="entry name" value="HTH-TYPE TRANSCRIPTIONAL REGULATOR ISCR"/>
    <property type="match status" value="1"/>
</dbReference>
<keyword evidence="1" id="KW-0238">DNA-binding</keyword>